<gene>
    <name evidence="4" type="primary">abc-f</name>
    <name evidence="4" type="ORF">GQ588_05135</name>
</gene>
<dbReference type="InterPro" id="IPR017871">
    <property type="entry name" value="ABC_transporter-like_CS"/>
</dbReference>
<dbReference type="InterPro" id="IPR003593">
    <property type="entry name" value="AAA+_ATPase"/>
</dbReference>
<evidence type="ECO:0000313" key="4">
    <source>
        <dbReference type="EMBL" id="QHA00073.1"/>
    </source>
</evidence>
<dbReference type="InterPro" id="IPR027417">
    <property type="entry name" value="P-loop_NTPase"/>
</dbReference>
<dbReference type="PANTHER" id="PTHR42855">
    <property type="entry name" value="ABC TRANSPORTER ATP-BINDING SUBUNIT"/>
    <property type="match status" value="1"/>
</dbReference>
<dbReference type="SUPFAM" id="SSF52540">
    <property type="entry name" value="P-loop containing nucleoside triphosphate hydrolases"/>
    <property type="match status" value="2"/>
</dbReference>
<dbReference type="SMART" id="SM00382">
    <property type="entry name" value="AAA"/>
    <property type="match status" value="2"/>
</dbReference>
<proteinExistence type="predicted"/>
<dbReference type="NCBIfam" id="NF000355">
    <property type="entry name" value="ribo_prot_ABC_F"/>
    <property type="match status" value="1"/>
</dbReference>
<dbReference type="PROSITE" id="PS50893">
    <property type="entry name" value="ABC_TRANSPORTER_2"/>
    <property type="match status" value="2"/>
</dbReference>
<dbReference type="PROSITE" id="PS00211">
    <property type="entry name" value="ABC_TRANSPORTER_1"/>
    <property type="match status" value="2"/>
</dbReference>
<organism evidence="4 5">
    <name type="scientific">Dehalobacter restrictus</name>
    <dbReference type="NCBI Taxonomy" id="55583"/>
    <lineage>
        <taxon>Bacteria</taxon>
        <taxon>Bacillati</taxon>
        <taxon>Bacillota</taxon>
        <taxon>Clostridia</taxon>
        <taxon>Eubacteriales</taxon>
        <taxon>Desulfitobacteriaceae</taxon>
        <taxon>Dehalobacter</taxon>
    </lineage>
</organism>
<dbReference type="AlphaFoldDB" id="A0A857DGZ4"/>
<dbReference type="InterPro" id="IPR003439">
    <property type="entry name" value="ABC_transporter-like_ATP-bd"/>
</dbReference>
<evidence type="ECO:0000256" key="2">
    <source>
        <dbReference type="ARBA" id="ARBA00022840"/>
    </source>
</evidence>
<evidence type="ECO:0000256" key="1">
    <source>
        <dbReference type="ARBA" id="ARBA00022741"/>
    </source>
</evidence>
<dbReference type="EMBL" id="CP046996">
    <property type="protein sequence ID" value="QHA00073.1"/>
    <property type="molecule type" value="Genomic_DNA"/>
</dbReference>
<dbReference type="RefSeq" id="WP_025205355.1">
    <property type="nucleotide sequence ID" value="NZ_CP046996.1"/>
</dbReference>
<dbReference type="InterPro" id="IPR051309">
    <property type="entry name" value="ABCF_ATPase"/>
</dbReference>
<evidence type="ECO:0000259" key="3">
    <source>
        <dbReference type="PROSITE" id="PS50893"/>
    </source>
</evidence>
<keyword evidence="2" id="KW-0067">ATP-binding</keyword>
<dbReference type="Proteomes" id="UP000430508">
    <property type="component" value="Chromosome"/>
</dbReference>
<dbReference type="PANTHER" id="PTHR42855:SF2">
    <property type="entry name" value="DRUG RESISTANCE ABC TRANSPORTER,ATP-BINDING PROTEIN"/>
    <property type="match status" value="1"/>
</dbReference>
<dbReference type="GO" id="GO:0016887">
    <property type="term" value="F:ATP hydrolysis activity"/>
    <property type="evidence" value="ECO:0007669"/>
    <property type="project" value="InterPro"/>
</dbReference>
<name>A0A857DGZ4_9FIRM</name>
<sequence length="492" mass="56275">MALINIDHLTFCYDGSYDNIFENVSFQIDTDWKLGFTGRNGRGKTTFLQLLCGKYEYRGTIDSPVSFDYFPFQVTDPSQNVIEVVAGICPDFEHWELQKELSLLEVAEDVMERPFAALSQGEQTKVLLAALFIKPNNFLLIDEPTNHLDIEGRRVVGKYLNRKTGFILVSHDRVFLDRCIDHILTINKTNIELQKGNFSKWWINKERTDSFETAENDRLQKEIKQLSAAARRTAGWSDKIEKTKKGTLNSGIKPDKGYIGHQAAKMMKRSKVIETRLQKNIQTKEKLLKNIELADSLSMKPLSHPKNTLVELSDLAIYYADRNVCENVHFTVERGERVALSGRNGCGKSSVLKLLTGEELTYSGKLSIGSNLKISYISQDTAYLQGSLHSFAEQYQIEESRFLTILHKLDLSGVQFEKDMRMFSAGQKKKVLLAKSLCEQAHLYIWDEPLNYIDVLSRMQIEDLIVRCRPTLLFVEHDSAFVQSVATKYIRL</sequence>
<feature type="domain" description="ABC transporter" evidence="3">
    <location>
        <begin position="4"/>
        <end position="213"/>
    </location>
</feature>
<dbReference type="Pfam" id="PF00005">
    <property type="entry name" value="ABC_tran"/>
    <property type="match status" value="2"/>
</dbReference>
<accession>A0A857DGZ4</accession>
<protein>
    <submittedName>
        <fullName evidence="4">ABC-F type ribosomal protection protein</fullName>
    </submittedName>
</protein>
<evidence type="ECO:0000313" key="5">
    <source>
        <dbReference type="Proteomes" id="UP000430508"/>
    </source>
</evidence>
<feature type="domain" description="ABC transporter" evidence="3">
    <location>
        <begin position="310"/>
        <end position="492"/>
    </location>
</feature>
<dbReference type="GO" id="GO:0005524">
    <property type="term" value="F:ATP binding"/>
    <property type="evidence" value="ECO:0007669"/>
    <property type="project" value="UniProtKB-KW"/>
</dbReference>
<dbReference type="CDD" id="cd03221">
    <property type="entry name" value="ABCF_EF-3"/>
    <property type="match status" value="2"/>
</dbReference>
<reference evidence="4 5" key="1">
    <citation type="submission" date="2019-12" db="EMBL/GenBank/DDBJ databases">
        <title>Sequence classification of anaerobic respiratory reductive dehalogenases: First we see many, then we see few.</title>
        <authorList>
            <person name="Molenda O."/>
            <person name="Puentes Jacome L.A."/>
            <person name="Cao X."/>
            <person name="Nesbo C.L."/>
            <person name="Tang S."/>
            <person name="Morson N."/>
            <person name="Patron J."/>
            <person name="Lomheim L."/>
            <person name="Wishart D.S."/>
            <person name="Edwards E.A."/>
        </authorList>
    </citation>
    <scope>NUCLEOTIDE SEQUENCE [LARGE SCALE GENOMIC DNA]</scope>
    <source>
        <strain evidence="4 5">12DCA</strain>
    </source>
</reference>
<keyword evidence="1" id="KW-0547">Nucleotide-binding</keyword>
<dbReference type="Gene3D" id="3.40.50.300">
    <property type="entry name" value="P-loop containing nucleotide triphosphate hydrolases"/>
    <property type="match status" value="2"/>
</dbReference>